<dbReference type="Proteomes" id="UP000054051">
    <property type="component" value="Unassembled WGS sequence"/>
</dbReference>
<sequence length="168" mass="17686">MTLCALIAAYPLPVFSATIDQLVARQRAVMERELDAKLRKTDASAFSVQPLPGTAASPARGARTNAQDLRLHAIYGVGEQVTVDVSVGNGPSFPLTKGRRIEGWSLASIAPASVTFKHVNGRKKTVYLSTPAQVDAEASQGNAILPSPLPNGVSCFPMMPGPVVHGPK</sequence>
<evidence type="ECO:0000313" key="2">
    <source>
        <dbReference type="Proteomes" id="UP000054051"/>
    </source>
</evidence>
<name>G2J835_9BURK</name>
<reference evidence="1 2" key="1">
    <citation type="submission" date="2011-08" db="EMBL/GenBank/DDBJ databases">
        <title>The genome of the obligate endobacterium of an arbuscular mycorrhizal fungus reveals an interphylum network of nutritional interactions.</title>
        <authorList>
            <person name="Ghignone S."/>
            <person name="Salvioli A."/>
            <person name="Anca I."/>
            <person name="Lumini E."/>
            <person name="Ortu G."/>
            <person name="Petiti L."/>
            <person name="Cruveiller S."/>
            <person name="Bianciotto V."/>
            <person name="Piffanelli P."/>
            <person name="Lanfranco L."/>
            <person name="Bonfante P."/>
        </authorList>
    </citation>
    <scope>NUCLEOTIDE SEQUENCE [LARGE SCALE GENOMIC DNA]</scope>
    <source>
        <strain evidence="1 2">BEG34</strain>
    </source>
</reference>
<evidence type="ECO:0000313" key="1">
    <source>
        <dbReference type="EMBL" id="CCD28932.1"/>
    </source>
</evidence>
<gene>
    <name evidence="1" type="ORF">CAGGBEG34_190103</name>
</gene>
<proteinExistence type="predicted"/>
<dbReference type="EMBL" id="CAFB01000035">
    <property type="protein sequence ID" value="CCD28932.1"/>
    <property type="molecule type" value="Genomic_DNA"/>
</dbReference>
<organism evidence="1 2">
    <name type="scientific">Candidatus Glomeribacter gigasporarum BEG34</name>
    <dbReference type="NCBI Taxonomy" id="1070319"/>
    <lineage>
        <taxon>Bacteria</taxon>
        <taxon>Pseudomonadati</taxon>
        <taxon>Pseudomonadota</taxon>
        <taxon>Betaproteobacteria</taxon>
        <taxon>Burkholderiales</taxon>
        <taxon>Burkholderiaceae</taxon>
        <taxon>Candidatus Glomeribacter</taxon>
    </lineage>
</organism>
<dbReference type="STRING" id="1070319.CAGGBEG34_190103"/>
<protein>
    <submittedName>
        <fullName evidence="1">Putative type IV pilus assembly protein</fullName>
    </submittedName>
</protein>
<dbReference type="AlphaFoldDB" id="G2J835"/>
<keyword evidence="2" id="KW-1185">Reference proteome</keyword>
<accession>G2J835</accession>
<comment type="caution">
    <text evidence="1">The sequence shown here is derived from an EMBL/GenBank/DDBJ whole genome shotgun (WGS) entry which is preliminary data.</text>
</comment>